<feature type="transmembrane region" description="Helical" evidence="2">
    <location>
        <begin position="277"/>
        <end position="307"/>
    </location>
</feature>
<accession>A0ABV1TFU4</accession>
<keyword evidence="2" id="KW-1133">Transmembrane helix</keyword>
<evidence type="ECO:0000313" key="4">
    <source>
        <dbReference type="Proteomes" id="UP001490365"/>
    </source>
</evidence>
<evidence type="ECO:0008006" key="5">
    <source>
        <dbReference type="Google" id="ProtNLM"/>
    </source>
</evidence>
<protein>
    <recommendedName>
        <fullName evidence="5">Peptide zinc metalloprotease protein</fullName>
    </recommendedName>
</protein>
<evidence type="ECO:0000256" key="2">
    <source>
        <dbReference type="SAM" id="Phobius"/>
    </source>
</evidence>
<dbReference type="Proteomes" id="UP001490365">
    <property type="component" value="Unassembled WGS sequence"/>
</dbReference>
<comment type="caution">
    <text evidence="3">The sequence shown here is derived from an EMBL/GenBank/DDBJ whole genome shotgun (WGS) entry which is preliminary data.</text>
</comment>
<feature type="region of interest" description="Disordered" evidence="1">
    <location>
        <begin position="496"/>
        <end position="637"/>
    </location>
</feature>
<feature type="transmembrane region" description="Helical" evidence="2">
    <location>
        <begin position="425"/>
        <end position="446"/>
    </location>
</feature>
<feature type="compositionally biased region" description="Polar residues" evidence="1">
    <location>
        <begin position="518"/>
        <end position="535"/>
    </location>
</feature>
<dbReference type="RefSeq" id="WP_351957342.1">
    <property type="nucleotide sequence ID" value="NZ_JBEOZM010000005.1"/>
</dbReference>
<feature type="transmembrane region" description="Helical" evidence="2">
    <location>
        <begin position="370"/>
        <end position="392"/>
    </location>
</feature>
<dbReference type="PANTHER" id="PTHR24216">
    <property type="entry name" value="PAXILLIN-RELATED"/>
    <property type="match status" value="1"/>
</dbReference>
<evidence type="ECO:0000313" key="3">
    <source>
        <dbReference type="EMBL" id="MER6268760.1"/>
    </source>
</evidence>
<evidence type="ECO:0000256" key="1">
    <source>
        <dbReference type="SAM" id="MobiDB-lite"/>
    </source>
</evidence>
<keyword evidence="4" id="KW-1185">Reference proteome</keyword>
<keyword evidence="2" id="KW-0472">Membrane</keyword>
<keyword evidence="2" id="KW-0812">Transmembrane</keyword>
<feature type="transmembrane region" description="Helical" evidence="2">
    <location>
        <begin position="238"/>
        <end position="257"/>
    </location>
</feature>
<feature type="compositionally biased region" description="Pro residues" evidence="1">
    <location>
        <begin position="615"/>
        <end position="637"/>
    </location>
</feature>
<name>A0ABV1TFU4_9ACTN</name>
<dbReference type="PANTHER" id="PTHR24216:SF65">
    <property type="entry name" value="PAXILLIN-LIKE PROTEIN 1"/>
    <property type="match status" value="1"/>
</dbReference>
<feature type="compositionally biased region" description="Low complexity" evidence="1">
    <location>
        <begin position="542"/>
        <end position="567"/>
    </location>
</feature>
<feature type="transmembrane region" description="Helical" evidence="2">
    <location>
        <begin position="178"/>
        <end position="200"/>
    </location>
</feature>
<feature type="transmembrane region" description="Helical" evidence="2">
    <location>
        <begin position="466"/>
        <end position="486"/>
    </location>
</feature>
<reference evidence="3 4" key="1">
    <citation type="submission" date="2024-06" db="EMBL/GenBank/DDBJ databases">
        <title>The Natural Products Discovery Center: Release of the First 8490 Sequenced Strains for Exploring Actinobacteria Biosynthetic Diversity.</title>
        <authorList>
            <person name="Kalkreuter E."/>
            <person name="Kautsar S.A."/>
            <person name="Yang D."/>
            <person name="Bader C.D."/>
            <person name="Teijaro C.N."/>
            <person name="Fluegel L."/>
            <person name="Davis C.M."/>
            <person name="Simpson J.R."/>
            <person name="Lauterbach L."/>
            <person name="Steele A.D."/>
            <person name="Gui C."/>
            <person name="Meng S."/>
            <person name="Li G."/>
            <person name="Viehrig K."/>
            <person name="Ye F."/>
            <person name="Su P."/>
            <person name="Kiefer A.F."/>
            <person name="Nichols A."/>
            <person name="Cepeda A.J."/>
            <person name="Yan W."/>
            <person name="Fan B."/>
            <person name="Jiang Y."/>
            <person name="Adhikari A."/>
            <person name="Zheng C.-J."/>
            <person name="Schuster L."/>
            <person name="Cowan T.M."/>
            <person name="Smanski M.J."/>
            <person name="Chevrette M.G."/>
            <person name="De Carvalho L.P.S."/>
            <person name="Shen B."/>
        </authorList>
    </citation>
    <scope>NUCLEOTIDE SEQUENCE [LARGE SCALE GENOMIC DNA]</scope>
    <source>
        <strain evidence="3 4">NPDC001694</strain>
    </source>
</reference>
<feature type="transmembrane region" description="Helical" evidence="2">
    <location>
        <begin position="206"/>
        <end position="226"/>
    </location>
</feature>
<organism evidence="3 4">
    <name type="scientific">Streptomyces sp. 900105755</name>
    <dbReference type="NCBI Taxonomy" id="3154389"/>
    <lineage>
        <taxon>Bacteria</taxon>
        <taxon>Bacillati</taxon>
        <taxon>Actinomycetota</taxon>
        <taxon>Actinomycetes</taxon>
        <taxon>Kitasatosporales</taxon>
        <taxon>Streptomycetaceae</taxon>
        <taxon>Streptomyces</taxon>
    </lineage>
</organism>
<dbReference type="EMBL" id="JBEOZM010000005">
    <property type="protein sequence ID" value="MER6268760.1"/>
    <property type="molecule type" value="Genomic_DNA"/>
</dbReference>
<sequence>MTVLGDGAAALYDTGPVPGPGGWPVTYEQVATGTLPVVDPPSPVPRLSAGLRLHGEYQGSGFTEPKYIARRGDGQVVQLSRLLYLVASSVDGVRDAEAIAHRVSARFGREVSGENIRYLVEKKLEPLGVTVPEGQEDDEVDAPRSDLLLALKGHRVIFNERRTAKIARSLAWLHRPAVVALVLGSAVAMDVWLFGFFGAIEPVLEVLDQPVLILVVFVLTVASLVFHEFGHASACRYGGARPGCIGCGLFLIWPSMYTDVTDVYRIGRGGRLRTDLGGVYFNVVFMLAMAGAYFATGAQFFLATVYLGHFEIMEQLMPAVRLDGYYILGDLAGVPDLYGKIKPILLGLVPGPRGDRARQEVAGLKKSARAIVATWVLTMVPLIIGELGYALWNLPRILTTMTRSLTEQLLGTGGAFVHGQVVEGLVGTIGCVMLLCPMAGVVYLSVKMGGRIFRAAQRSTAGRPRLRLAICALALAGLTGLSYAWMSGVTPKPLPKQPPIAPILQPGVPTTEPPPARQASTPDRPTDSGAPSDTVSGGPSGQAGASAGPSAGETSRGASASASPSASVPGNPGQTGPTKSQAPASGGPVTEPVSSPPESVPASPTPIPSESIPVSPTPSPSPPPATDPPPSPAPATS</sequence>
<gene>
    <name evidence="3" type="ORF">ABT211_15885</name>
</gene>
<proteinExistence type="predicted"/>
<feature type="compositionally biased region" description="Polar residues" evidence="1">
    <location>
        <begin position="572"/>
        <end position="583"/>
    </location>
</feature>
<feature type="compositionally biased region" description="Pro residues" evidence="1">
    <location>
        <begin position="594"/>
        <end position="607"/>
    </location>
</feature>